<sequence length="215" mass="23718">MILNLGLPKTGTTTLSHALRSAGLRTADWKLRPAQTDDPDLRDVFVGEILYGDYFAHGDPLRRLSGFDAITEMNALGPHGNYWPQTDWALLDAIRTRHPDTLFVLSRRDPASAADSMMRWRSLGTRRMPRHTVPGLPKGWGGTTAELARWVDGHQRFCDAIFAGSDRYLAYDIEDPEAPQRIAAFIGRPLPWWGVANANPAPDAAVASDAPSDGD</sequence>
<reference evidence="1 2" key="1">
    <citation type="submission" date="2017-03" db="EMBL/GenBank/DDBJ databases">
        <authorList>
            <person name="Afonso C.L."/>
            <person name="Miller P.J."/>
            <person name="Scott M.A."/>
            <person name="Spackman E."/>
            <person name="Goraichik I."/>
            <person name="Dimitrov K.M."/>
            <person name="Suarez D.L."/>
            <person name="Swayne D.E."/>
        </authorList>
    </citation>
    <scope>NUCLEOTIDE SEQUENCE [LARGE SCALE GENOMIC DNA]</scope>
    <source>
        <strain evidence="1 2">CECT 8625</strain>
    </source>
</reference>
<dbReference type="EMBL" id="FWFK01000003">
    <property type="protein sequence ID" value="SLN38626.1"/>
    <property type="molecule type" value="Genomic_DNA"/>
</dbReference>
<dbReference type="SUPFAM" id="SSF52540">
    <property type="entry name" value="P-loop containing nucleoside triphosphate hydrolases"/>
    <property type="match status" value="1"/>
</dbReference>
<accession>A0A1X6Z218</accession>
<dbReference type="AlphaFoldDB" id="A0A1X6Z218"/>
<evidence type="ECO:0000313" key="1">
    <source>
        <dbReference type="EMBL" id="SLN38626.1"/>
    </source>
</evidence>
<gene>
    <name evidence="1" type="ORF">ROJ8625_01783</name>
</gene>
<dbReference type="PANTHER" id="PTHR36978:SF4">
    <property type="entry name" value="P-LOOP CONTAINING NUCLEOSIDE TRIPHOSPHATE HYDROLASE PROTEIN"/>
    <property type="match status" value="1"/>
</dbReference>
<dbReference type="InterPro" id="IPR040632">
    <property type="entry name" value="Sulfotransfer_4"/>
</dbReference>
<dbReference type="Gene3D" id="3.40.50.300">
    <property type="entry name" value="P-loop containing nucleotide triphosphate hydrolases"/>
    <property type="match status" value="1"/>
</dbReference>
<dbReference type="InterPro" id="IPR027417">
    <property type="entry name" value="P-loop_NTPase"/>
</dbReference>
<organism evidence="1 2">
    <name type="scientific">Roseivivax jejudonensis</name>
    <dbReference type="NCBI Taxonomy" id="1529041"/>
    <lineage>
        <taxon>Bacteria</taxon>
        <taxon>Pseudomonadati</taxon>
        <taxon>Pseudomonadota</taxon>
        <taxon>Alphaproteobacteria</taxon>
        <taxon>Rhodobacterales</taxon>
        <taxon>Roseobacteraceae</taxon>
        <taxon>Roseivivax</taxon>
    </lineage>
</organism>
<keyword evidence="2" id="KW-1185">Reference proteome</keyword>
<evidence type="ECO:0000313" key="2">
    <source>
        <dbReference type="Proteomes" id="UP000193570"/>
    </source>
</evidence>
<evidence type="ECO:0008006" key="3">
    <source>
        <dbReference type="Google" id="ProtNLM"/>
    </source>
</evidence>
<name>A0A1X6Z218_9RHOB</name>
<dbReference type="OrthoDB" id="7833823at2"/>
<dbReference type="RefSeq" id="WP_085791513.1">
    <property type="nucleotide sequence ID" value="NZ_FWFK01000003.1"/>
</dbReference>
<dbReference type="Pfam" id="PF17784">
    <property type="entry name" value="Sulfotransfer_4"/>
    <property type="match status" value="1"/>
</dbReference>
<proteinExistence type="predicted"/>
<dbReference type="Proteomes" id="UP000193570">
    <property type="component" value="Unassembled WGS sequence"/>
</dbReference>
<dbReference type="PANTHER" id="PTHR36978">
    <property type="entry name" value="P-LOOP CONTAINING NUCLEOTIDE TRIPHOSPHATE HYDROLASE"/>
    <property type="match status" value="1"/>
</dbReference>
<protein>
    <recommendedName>
        <fullName evidence="3">Sulfotransferase family protein</fullName>
    </recommendedName>
</protein>